<organism evidence="1 2">
    <name type="scientific">Ceratobasidium theobromae</name>
    <dbReference type="NCBI Taxonomy" id="1582974"/>
    <lineage>
        <taxon>Eukaryota</taxon>
        <taxon>Fungi</taxon>
        <taxon>Dikarya</taxon>
        <taxon>Basidiomycota</taxon>
        <taxon>Agaricomycotina</taxon>
        <taxon>Agaricomycetes</taxon>
        <taxon>Cantharellales</taxon>
        <taxon>Ceratobasidiaceae</taxon>
        <taxon>Ceratobasidium</taxon>
    </lineage>
</organism>
<evidence type="ECO:0000313" key="1">
    <source>
        <dbReference type="EMBL" id="KAB5588781.1"/>
    </source>
</evidence>
<dbReference type="Proteomes" id="UP000383932">
    <property type="component" value="Unassembled WGS sequence"/>
</dbReference>
<dbReference type="EMBL" id="SSOP01000372">
    <property type="protein sequence ID" value="KAB5588781.1"/>
    <property type="molecule type" value="Genomic_DNA"/>
</dbReference>
<reference evidence="1 2" key="1">
    <citation type="journal article" date="2019" name="Fungal Biol. Biotechnol.">
        <title>Draft genome sequence of fastidious pathogen Ceratobasidium theobromae, which causes vascular-streak dieback in Theobroma cacao.</title>
        <authorList>
            <person name="Ali S.S."/>
            <person name="Asman A."/>
            <person name="Shao J."/>
            <person name="Firmansyah A.P."/>
            <person name="Susilo A.W."/>
            <person name="Rosmana A."/>
            <person name="McMahon P."/>
            <person name="Junaid M."/>
            <person name="Guest D."/>
            <person name="Kheng T.Y."/>
            <person name="Meinhardt L.W."/>
            <person name="Bailey B.A."/>
        </authorList>
    </citation>
    <scope>NUCLEOTIDE SEQUENCE [LARGE SCALE GENOMIC DNA]</scope>
    <source>
        <strain evidence="1 2">CT2</strain>
    </source>
</reference>
<proteinExistence type="predicted"/>
<accession>A0A5N5QBJ3</accession>
<comment type="caution">
    <text evidence="1">The sequence shown here is derived from an EMBL/GenBank/DDBJ whole genome shotgun (WGS) entry which is preliminary data.</text>
</comment>
<protein>
    <submittedName>
        <fullName evidence="1">Uncharacterized protein</fullName>
    </submittedName>
</protein>
<evidence type="ECO:0000313" key="2">
    <source>
        <dbReference type="Proteomes" id="UP000383932"/>
    </source>
</evidence>
<name>A0A5N5QBJ3_9AGAM</name>
<keyword evidence="2" id="KW-1185">Reference proteome</keyword>
<dbReference type="AlphaFoldDB" id="A0A5N5QBJ3"/>
<gene>
    <name evidence="1" type="ORF">CTheo_7783</name>
</gene>
<sequence>MITLINTVSIEDHIAWKVHRITLHITDGVNWEMSFWEKNGNASRIVNLSAVYAGASGNTGPLVELNMSLSPKNPGLAESELAAAGAGRGSRSFVEVILPKCSHGKIMTMLGISIVGSHTADFGELEERNKTGFYLGILDRLIEFGLLDMKDAIKACREVFAIENACKNTRGRK</sequence>